<dbReference type="SUPFAM" id="SSF53146">
    <property type="entry name" value="Nitrogenase accessory factor-like"/>
    <property type="match status" value="1"/>
</dbReference>
<dbReference type="CDD" id="cd00562">
    <property type="entry name" value="NifX_NifB"/>
    <property type="match status" value="1"/>
</dbReference>
<accession>A0ABM6GC75</accession>
<dbReference type="InterPro" id="IPR051840">
    <property type="entry name" value="NifX/NifY_domain"/>
</dbReference>
<dbReference type="PANTHER" id="PTHR33937">
    <property type="entry name" value="IRON-MOLYBDENUM PROTEIN-RELATED-RELATED"/>
    <property type="match status" value="1"/>
</dbReference>
<name>A0ABM6GC75_9BACT</name>
<keyword evidence="3" id="KW-1185">Reference proteome</keyword>
<gene>
    <name evidence="2" type="ORF">BW47_00080</name>
</gene>
<dbReference type="InterPro" id="IPR003731">
    <property type="entry name" value="Di-Nase_FeMo-co_biosynth"/>
</dbReference>
<dbReference type="Gene3D" id="3.30.420.130">
    <property type="entry name" value="Dinitrogenase iron-molybdenum cofactor biosynthesis domain"/>
    <property type="match status" value="1"/>
</dbReference>
<dbReference type="PANTHER" id="PTHR33937:SF5">
    <property type="entry name" value="IRON-MOLYBDENUM COFACTOR-BINDING PROTEIN"/>
    <property type="match status" value="1"/>
</dbReference>
<dbReference type="Pfam" id="PF02579">
    <property type="entry name" value="Nitro_FeMo-Co"/>
    <property type="match status" value="1"/>
</dbReference>
<proteinExistence type="predicted"/>
<sequence>MVKIAFGTNDGIFMNEEHFGHSKLYVIYDYKDGEFKKVEEIKNPYAETHMHAKVEEIKEFLGHCDVWVGKSMGKASMMKLKDWGYRTLLVEADTVEEALKEISTKLVE</sequence>
<dbReference type="InterPro" id="IPR036105">
    <property type="entry name" value="DiNase_FeMo-co_biosyn_sf"/>
</dbReference>
<organism evidence="2 3">
    <name type="scientific">Thermosipho melanesiensis</name>
    <dbReference type="NCBI Taxonomy" id="46541"/>
    <lineage>
        <taxon>Bacteria</taxon>
        <taxon>Thermotogati</taxon>
        <taxon>Thermotogota</taxon>
        <taxon>Thermotogae</taxon>
        <taxon>Thermotogales</taxon>
        <taxon>Fervidobacteriaceae</taxon>
        <taxon>Thermosipho</taxon>
    </lineage>
</organism>
<reference evidence="2 3" key="1">
    <citation type="submission" date="2014-02" db="EMBL/GenBank/DDBJ databases">
        <title>Diversity of Thermotogales isolates from hydrothermal vents.</title>
        <authorList>
            <person name="Haverkamp T.H.A."/>
            <person name="Lossouarn J."/>
            <person name="Geslin C."/>
            <person name="Nesbo C.L."/>
        </authorList>
    </citation>
    <scope>NUCLEOTIDE SEQUENCE [LARGE SCALE GENOMIC DNA]</scope>
    <source>
        <strain evidence="2 3">431</strain>
    </source>
</reference>
<dbReference type="Proteomes" id="UP000185490">
    <property type="component" value="Chromosome"/>
</dbReference>
<dbReference type="EMBL" id="CP007389">
    <property type="protein sequence ID" value="APT73099.1"/>
    <property type="molecule type" value="Genomic_DNA"/>
</dbReference>
<evidence type="ECO:0000259" key="1">
    <source>
        <dbReference type="Pfam" id="PF02579"/>
    </source>
</evidence>
<feature type="domain" description="Dinitrogenase iron-molybdenum cofactor biosynthesis" evidence="1">
    <location>
        <begin position="17"/>
        <end position="102"/>
    </location>
</feature>
<evidence type="ECO:0000313" key="2">
    <source>
        <dbReference type="EMBL" id="APT73099.1"/>
    </source>
</evidence>
<protein>
    <submittedName>
        <fullName evidence="2">Dinitrogenase iron-molybdenum cofactor biosynthesis protein</fullName>
    </submittedName>
</protein>
<evidence type="ECO:0000313" key="3">
    <source>
        <dbReference type="Proteomes" id="UP000185490"/>
    </source>
</evidence>